<feature type="signal peptide" evidence="2">
    <location>
        <begin position="1"/>
        <end position="23"/>
    </location>
</feature>
<comment type="caution">
    <text evidence="3">The sequence shown here is derived from an EMBL/GenBank/DDBJ whole genome shotgun (WGS) entry which is preliminary data.</text>
</comment>
<accession>A0A4Y9YX66</accession>
<protein>
    <submittedName>
        <fullName evidence="3">Uncharacterized protein</fullName>
    </submittedName>
</protein>
<evidence type="ECO:0000313" key="4">
    <source>
        <dbReference type="Proteomes" id="UP000298327"/>
    </source>
</evidence>
<name>A0A4Y9YX66_9AGAM</name>
<keyword evidence="2" id="KW-0732">Signal</keyword>
<organism evidence="3 4">
    <name type="scientific">Dentipellis fragilis</name>
    <dbReference type="NCBI Taxonomy" id="205917"/>
    <lineage>
        <taxon>Eukaryota</taxon>
        <taxon>Fungi</taxon>
        <taxon>Dikarya</taxon>
        <taxon>Basidiomycota</taxon>
        <taxon>Agaricomycotina</taxon>
        <taxon>Agaricomycetes</taxon>
        <taxon>Russulales</taxon>
        <taxon>Hericiaceae</taxon>
        <taxon>Dentipellis</taxon>
    </lineage>
</organism>
<feature type="region of interest" description="Disordered" evidence="1">
    <location>
        <begin position="145"/>
        <end position="171"/>
    </location>
</feature>
<feature type="chain" id="PRO_5021412282" evidence="2">
    <location>
        <begin position="24"/>
        <end position="188"/>
    </location>
</feature>
<evidence type="ECO:0000256" key="1">
    <source>
        <dbReference type="SAM" id="MobiDB-lite"/>
    </source>
</evidence>
<dbReference type="EMBL" id="SEOQ01000314">
    <property type="protein sequence ID" value="TFY65719.1"/>
    <property type="molecule type" value="Genomic_DNA"/>
</dbReference>
<proteinExistence type="predicted"/>
<keyword evidence="4" id="KW-1185">Reference proteome</keyword>
<feature type="compositionally biased region" description="Low complexity" evidence="1">
    <location>
        <begin position="160"/>
        <end position="171"/>
    </location>
</feature>
<dbReference type="AlphaFoldDB" id="A0A4Y9YX66"/>
<dbReference type="Proteomes" id="UP000298327">
    <property type="component" value="Unassembled WGS sequence"/>
</dbReference>
<evidence type="ECO:0000256" key="2">
    <source>
        <dbReference type="SAM" id="SignalP"/>
    </source>
</evidence>
<gene>
    <name evidence="3" type="ORF">EVG20_g5361</name>
</gene>
<sequence length="188" mass="19069">MRSFDVNAFVAVLFGLQIVSTVAAPVNGTDTTDPDVAAQEANLPPNETRAGLCGSRAFNPFMCALIFSFVDFRLLTPPPDTYGANSKGPKSDLAIIGKDGKQVNLFDLCKGFPIASSSVIATATPTASGGTGGGQCATVTVTVTAPGGPADPTGTSDPFGPISIPSASGSSPLSLPTIHRILPIDDSE</sequence>
<evidence type="ECO:0000313" key="3">
    <source>
        <dbReference type="EMBL" id="TFY65719.1"/>
    </source>
</evidence>
<reference evidence="3 4" key="1">
    <citation type="submission" date="2019-02" db="EMBL/GenBank/DDBJ databases">
        <title>Genome sequencing of the rare red list fungi Dentipellis fragilis.</title>
        <authorList>
            <person name="Buettner E."/>
            <person name="Kellner H."/>
        </authorList>
    </citation>
    <scope>NUCLEOTIDE SEQUENCE [LARGE SCALE GENOMIC DNA]</scope>
    <source>
        <strain evidence="3 4">DSM 105465</strain>
    </source>
</reference>